<comment type="similarity">
    <text evidence="7">Belongs to the binding-protein-dependent transport system permease family.</text>
</comment>
<dbReference type="Pfam" id="PF00528">
    <property type="entry name" value="BPD_transp_1"/>
    <property type="match status" value="1"/>
</dbReference>
<keyword evidence="2 7" id="KW-0813">Transport</keyword>
<feature type="transmembrane region" description="Helical" evidence="7">
    <location>
        <begin position="121"/>
        <end position="140"/>
    </location>
</feature>
<sequence length="245" mass="28404">MFRSSKIRILTSFLVLILLWQLAAFTIDNDWLLPYPIQVFHRMIDFLFYPSFYQAIGASLRRILIGLGFAFVLAFLCAYASFKSKLFEDIFTPVLVLSRSIPNISYILIVLVWFNSEMSSAIICFLILFPTIYSSLYNGWKDIDDELLSVMRLYQTSFIYRVRKVYFPLLKSSIYASIANGLSLACKVGIMAEIFSQVQIGIGRQMNLCRLNFDMIGLFAWTGWIVILLVFLENIIRKILRKELD</sequence>
<evidence type="ECO:0000256" key="3">
    <source>
        <dbReference type="ARBA" id="ARBA00022475"/>
    </source>
</evidence>
<dbReference type="Gene3D" id="1.10.3720.10">
    <property type="entry name" value="MetI-like"/>
    <property type="match status" value="1"/>
</dbReference>
<dbReference type="PROSITE" id="PS50928">
    <property type="entry name" value="ABC_TM1"/>
    <property type="match status" value="1"/>
</dbReference>
<name>A0A6N4TET6_9FIRM</name>
<dbReference type="GO" id="GO:0055085">
    <property type="term" value="P:transmembrane transport"/>
    <property type="evidence" value="ECO:0007669"/>
    <property type="project" value="InterPro"/>
</dbReference>
<dbReference type="Proteomes" id="UP000464754">
    <property type="component" value="Chromosome"/>
</dbReference>
<evidence type="ECO:0000256" key="1">
    <source>
        <dbReference type="ARBA" id="ARBA00004651"/>
    </source>
</evidence>
<dbReference type="CDD" id="cd06261">
    <property type="entry name" value="TM_PBP2"/>
    <property type="match status" value="1"/>
</dbReference>
<dbReference type="PANTHER" id="PTHR30151:SF0">
    <property type="entry name" value="ABC TRANSPORTER PERMEASE PROTEIN MJ0413-RELATED"/>
    <property type="match status" value="1"/>
</dbReference>
<gene>
    <name evidence="9" type="ORF">Aargi30884_01200</name>
</gene>
<feature type="transmembrane region" description="Helical" evidence="7">
    <location>
        <begin position="215"/>
        <end position="232"/>
    </location>
</feature>
<reference evidence="10" key="1">
    <citation type="submission" date="2019-05" db="EMBL/GenBank/DDBJ databases">
        <title>Complete genome sequencing of Absiella argi strain JCM 30884.</title>
        <authorList>
            <person name="Sakamoto M."/>
            <person name="Murakami T."/>
            <person name="Mori H."/>
        </authorList>
    </citation>
    <scope>NUCLEOTIDE SEQUENCE [LARGE SCALE GENOMIC DNA]</scope>
    <source>
        <strain evidence="10">JCM 30884</strain>
    </source>
</reference>
<keyword evidence="5 7" id="KW-1133">Transmembrane helix</keyword>
<dbReference type="RefSeq" id="WP_115714486.1">
    <property type="nucleotide sequence ID" value="NZ_AP019695.1"/>
</dbReference>
<dbReference type="KEGG" id="aarg:Aargi30884_01200"/>
<keyword evidence="4 7" id="KW-0812">Transmembrane</keyword>
<dbReference type="InterPro" id="IPR035906">
    <property type="entry name" value="MetI-like_sf"/>
</dbReference>
<dbReference type="EMBL" id="AP019695">
    <property type="protein sequence ID" value="BBK21217.1"/>
    <property type="molecule type" value="Genomic_DNA"/>
</dbReference>
<dbReference type="AlphaFoldDB" id="A0A6N4TET6"/>
<evidence type="ECO:0000256" key="2">
    <source>
        <dbReference type="ARBA" id="ARBA00022448"/>
    </source>
</evidence>
<dbReference type="PANTHER" id="PTHR30151">
    <property type="entry name" value="ALKANE SULFONATE ABC TRANSPORTER-RELATED, MEMBRANE SUBUNIT"/>
    <property type="match status" value="1"/>
</dbReference>
<evidence type="ECO:0000256" key="5">
    <source>
        <dbReference type="ARBA" id="ARBA00022989"/>
    </source>
</evidence>
<evidence type="ECO:0000256" key="6">
    <source>
        <dbReference type="ARBA" id="ARBA00023136"/>
    </source>
</evidence>
<evidence type="ECO:0000259" key="8">
    <source>
        <dbReference type="PROSITE" id="PS50928"/>
    </source>
</evidence>
<feature type="domain" description="ABC transmembrane type-1" evidence="8">
    <location>
        <begin position="48"/>
        <end position="237"/>
    </location>
</feature>
<comment type="subcellular location">
    <subcellularLocation>
        <location evidence="1 7">Cell membrane</location>
        <topology evidence="1 7">Multi-pass membrane protein</topology>
    </subcellularLocation>
</comment>
<dbReference type="GO" id="GO:0005886">
    <property type="term" value="C:plasma membrane"/>
    <property type="evidence" value="ECO:0007669"/>
    <property type="project" value="UniProtKB-SubCell"/>
</dbReference>
<organism evidence="9 10">
    <name type="scientific">Amedibacterium intestinale</name>
    <dbReference type="NCBI Taxonomy" id="2583452"/>
    <lineage>
        <taxon>Bacteria</taxon>
        <taxon>Bacillati</taxon>
        <taxon>Bacillota</taxon>
        <taxon>Erysipelotrichia</taxon>
        <taxon>Erysipelotrichales</taxon>
        <taxon>Erysipelotrichaceae</taxon>
        <taxon>Amedibacterium</taxon>
    </lineage>
</organism>
<evidence type="ECO:0000256" key="7">
    <source>
        <dbReference type="RuleBase" id="RU363032"/>
    </source>
</evidence>
<accession>A0A6N4TET6</accession>
<feature type="transmembrane region" description="Helical" evidence="7">
    <location>
        <begin position="94"/>
        <end position="114"/>
    </location>
</feature>
<feature type="transmembrane region" description="Helical" evidence="7">
    <location>
        <begin position="63"/>
        <end position="82"/>
    </location>
</feature>
<evidence type="ECO:0000256" key="4">
    <source>
        <dbReference type="ARBA" id="ARBA00022692"/>
    </source>
</evidence>
<keyword evidence="3" id="KW-1003">Cell membrane</keyword>
<keyword evidence="6 7" id="KW-0472">Membrane</keyword>
<evidence type="ECO:0000313" key="9">
    <source>
        <dbReference type="EMBL" id="BBK21217.1"/>
    </source>
</evidence>
<protein>
    <submittedName>
        <fullName evidence="9">ABC transporter permease</fullName>
    </submittedName>
</protein>
<dbReference type="SUPFAM" id="SSF161098">
    <property type="entry name" value="MetI-like"/>
    <property type="match status" value="1"/>
</dbReference>
<keyword evidence="10" id="KW-1185">Reference proteome</keyword>
<dbReference type="InterPro" id="IPR000515">
    <property type="entry name" value="MetI-like"/>
</dbReference>
<proteinExistence type="inferred from homology"/>
<evidence type="ECO:0000313" key="10">
    <source>
        <dbReference type="Proteomes" id="UP000464754"/>
    </source>
</evidence>